<name>A0A224YGU4_9ACAR</name>
<evidence type="ECO:0000313" key="1">
    <source>
        <dbReference type="EMBL" id="MAA13184.1"/>
    </source>
</evidence>
<dbReference type="AlphaFoldDB" id="A0A224YGU4"/>
<reference evidence="1" key="1">
    <citation type="journal article" date="2017" name="Parasit. Vectors">
        <title>Sialotranscriptomics of Rhipicephalus zambeziensis reveals intricate expression profiles of secretory proteins and suggests tight temporal transcriptional regulation during blood-feeding.</title>
        <authorList>
            <person name="de Castro M.H."/>
            <person name="de Klerk D."/>
            <person name="Pienaar R."/>
            <person name="Rees D.J.G."/>
            <person name="Mans B.J."/>
        </authorList>
    </citation>
    <scope>NUCLEOTIDE SEQUENCE</scope>
    <source>
        <tissue evidence="1">Salivary glands</tissue>
    </source>
</reference>
<sequence length="109" mass="12453">MQGYHSILQNKSCSLSPQIELHRHLLQDTQLFQSYHCMQCINQRSTDIGGNSRHHFITMLRCTITTTSEAVHIAITTHKWHGLDGITKMTHLTSDCCSMPFIRASCTCY</sequence>
<protein>
    <submittedName>
        <fullName evidence="1">Uncharacterized protein</fullName>
    </submittedName>
</protein>
<accession>A0A224YGU4</accession>
<dbReference type="EMBL" id="GFPF01002038">
    <property type="protein sequence ID" value="MAA13184.1"/>
    <property type="molecule type" value="Transcribed_RNA"/>
</dbReference>
<proteinExistence type="predicted"/>
<organism evidence="1">
    <name type="scientific">Rhipicephalus zambeziensis</name>
    <dbReference type="NCBI Taxonomy" id="60191"/>
    <lineage>
        <taxon>Eukaryota</taxon>
        <taxon>Metazoa</taxon>
        <taxon>Ecdysozoa</taxon>
        <taxon>Arthropoda</taxon>
        <taxon>Chelicerata</taxon>
        <taxon>Arachnida</taxon>
        <taxon>Acari</taxon>
        <taxon>Parasitiformes</taxon>
        <taxon>Ixodida</taxon>
        <taxon>Ixodoidea</taxon>
        <taxon>Ixodidae</taxon>
        <taxon>Rhipicephalinae</taxon>
        <taxon>Rhipicephalus</taxon>
        <taxon>Rhipicephalus</taxon>
    </lineage>
</organism>